<proteinExistence type="predicted"/>
<feature type="region of interest" description="Disordered" evidence="1">
    <location>
        <begin position="154"/>
        <end position="197"/>
    </location>
</feature>
<accession>A0AAW0E4V8</accession>
<dbReference type="Proteomes" id="UP001383192">
    <property type="component" value="Unassembled WGS sequence"/>
</dbReference>
<evidence type="ECO:0000313" key="3">
    <source>
        <dbReference type="EMBL" id="KAK7060158.1"/>
    </source>
</evidence>
<feature type="transmembrane region" description="Helical" evidence="2">
    <location>
        <begin position="79"/>
        <end position="103"/>
    </location>
</feature>
<dbReference type="EMBL" id="JAYKXP010000003">
    <property type="protein sequence ID" value="KAK7060158.1"/>
    <property type="molecule type" value="Genomic_DNA"/>
</dbReference>
<evidence type="ECO:0000256" key="1">
    <source>
        <dbReference type="SAM" id="MobiDB-lite"/>
    </source>
</evidence>
<name>A0AAW0E4V8_9AGAR</name>
<evidence type="ECO:0000313" key="4">
    <source>
        <dbReference type="Proteomes" id="UP001383192"/>
    </source>
</evidence>
<gene>
    <name evidence="3" type="ORF">VNI00_000922</name>
</gene>
<keyword evidence="4" id="KW-1185">Reference proteome</keyword>
<sequence>MSSTLSTDKLVVPTQHETNFLLATSPASAASAGDPEEARIHLDVFQGSGSIPTMPTNVYAAQSSTSEKDIPRSNSPSNAVIVGIIIGGIVLLLLLGLFVWLLLRRRKHKSMSRDSENSHWHMVQSRNGTKENMNINADSGDVIVIQPLSSSRVPAQKVSNTLAQGNPFSDGEEEEDETSTTSHSRRGSSASSIQFARLPNTPISSSFAVTQTGHYIPRHSHRQSKSKDLNWAENQTSLMAVLDSMKKSNRK</sequence>
<dbReference type="AlphaFoldDB" id="A0AAW0E4V8"/>
<evidence type="ECO:0000256" key="2">
    <source>
        <dbReference type="SAM" id="Phobius"/>
    </source>
</evidence>
<feature type="compositionally biased region" description="Polar residues" evidence="1">
    <location>
        <begin position="154"/>
        <end position="167"/>
    </location>
</feature>
<keyword evidence="2" id="KW-0812">Transmembrane</keyword>
<keyword evidence="2" id="KW-1133">Transmembrane helix</keyword>
<organism evidence="3 4">
    <name type="scientific">Paramarasmius palmivorus</name>
    <dbReference type="NCBI Taxonomy" id="297713"/>
    <lineage>
        <taxon>Eukaryota</taxon>
        <taxon>Fungi</taxon>
        <taxon>Dikarya</taxon>
        <taxon>Basidiomycota</taxon>
        <taxon>Agaricomycotina</taxon>
        <taxon>Agaricomycetes</taxon>
        <taxon>Agaricomycetidae</taxon>
        <taxon>Agaricales</taxon>
        <taxon>Marasmiineae</taxon>
        <taxon>Marasmiaceae</taxon>
        <taxon>Paramarasmius</taxon>
    </lineage>
</organism>
<feature type="compositionally biased region" description="Low complexity" evidence="1">
    <location>
        <begin position="179"/>
        <end position="192"/>
    </location>
</feature>
<comment type="caution">
    <text evidence="3">The sequence shown here is derived from an EMBL/GenBank/DDBJ whole genome shotgun (WGS) entry which is preliminary data.</text>
</comment>
<reference evidence="3 4" key="1">
    <citation type="submission" date="2024-01" db="EMBL/GenBank/DDBJ databases">
        <title>A draft genome for a cacao thread blight-causing isolate of Paramarasmius palmivorus.</title>
        <authorList>
            <person name="Baruah I.K."/>
            <person name="Bukari Y."/>
            <person name="Amoako-Attah I."/>
            <person name="Meinhardt L.W."/>
            <person name="Bailey B.A."/>
            <person name="Cohen S.P."/>
        </authorList>
    </citation>
    <scope>NUCLEOTIDE SEQUENCE [LARGE SCALE GENOMIC DNA]</scope>
    <source>
        <strain evidence="3 4">GH-12</strain>
    </source>
</reference>
<keyword evidence="2" id="KW-0472">Membrane</keyword>
<protein>
    <submittedName>
        <fullName evidence="3">Uncharacterized protein</fullName>
    </submittedName>
</protein>